<accession>A0A1R2CUX7</accession>
<sequence length="85" mass="9881">MGSCMNVTRKREIEIGCSKKSSDDEFYDNFPVGKHCSIYPSKRLENIYLIHKLQDMKISNNLKLEIEKSSLYRRRCSTTASIMIS</sequence>
<evidence type="ECO:0000313" key="2">
    <source>
        <dbReference type="Proteomes" id="UP000187209"/>
    </source>
</evidence>
<protein>
    <submittedName>
        <fullName evidence="1">Uncharacterized protein</fullName>
    </submittedName>
</protein>
<proteinExistence type="predicted"/>
<keyword evidence="2" id="KW-1185">Reference proteome</keyword>
<dbReference type="Proteomes" id="UP000187209">
    <property type="component" value="Unassembled WGS sequence"/>
</dbReference>
<evidence type="ECO:0000313" key="1">
    <source>
        <dbReference type="EMBL" id="OMJ92817.1"/>
    </source>
</evidence>
<reference evidence="1 2" key="1">
    <citation type="submission" date="2016-11" db="EMBL/GenBank/DDBJ databases">
        <title>The macronuclear genome of Stentor coeruleus: a giant cell with tiny introns.</title>
        <authorList>
            <person name="Slabodnick M."/>
            <person name="Ruby J.G."/>
            <person name="Reiff S.B."/>
            <person name="Swart E.C."/>
            <person name="Gosai S."/>
            <person name="Prabakaran S."/>
            <person name="Witkowska E."/>
            <person name="Larue G.E."/>
            <person name="Fisher S."/>
            <person name="Freeman R.M."/>
            <person name="Gunawardena J."/>
            <person name="Chu W."/>
            <person name="Stover N.A."/>
            <person name="Gregory B.D."/>
            <person name="Nowacki M."/>
            <person name="Derisi J."/>
            <person name="Roy S.W."/>
            <person name="Marshall W.F."/>
            <person name="Sood P."/>
        </authorList>
    </citation>
    <scope>NUCLEOTIDE SEQUENCE [LARGE SCALE GENOMIC DNA]</scope>
    <source>
        <strain evidence="1">WM001</strain>
    </source>
</reference>
<organism evidence="1 2">
    <name type="scientific">Stentor coeruleus</name>
    <dbReference type="NCBI Taxonomy" id="5963"/>
    <lineage>
        <taxon>Eukaryota</taxon>
        <taxon>Sar</taxon>
        <taxon>Alveolata</taxon>
        <taxon>Ciliophora</taxon>
        <taxon>Postciliodesmatophora</taxon>
        <taxon>Heterotrichea</taxon>
        <taxon>Heterotrichida</taxon>
        <taxon>Stentoridae</taxon>
        <taxon>Stentor</taxon>
    </lineage>
</organism>
<comment type="caution">
    <text evidence="1">The sequence shown here is derived from an EMBL/GenBank/DDBJ whole genome shotgun (WGS) entry which is preliminary data.</text>
</comment>
<name>A0A1R2CUX7_9CILI</name>
<gene>
    <name evidence="1" type="ORF">SteCoe_4359</name>
</gene>
<dbReference type="AlphaFoldDB" id="A0A1R2CUX7"/>
<dbReference type="EMBL" id="MPUH01000054">
    <property type="protein sequence ID" value="OMJ92817.1"/>
    <property type="molecule type" value="Genomic_DNA"/>
</dbReference>